<gene>
    <name evidence="1" type="ORF">EDC17_100424</name>
</gene>
<sequence>MKSPSVNDNNANLVDGSDEITKQDIINLATLKNIILIDKNYATNHITIRKKKIMTSYEIEINDIDGKKHQLIFELKTYKK</sequence>
<comment type="caution">
    <text evidence="1">The sequence shown here is derived from an EMBL/GenBank/DDBJ whole genome shotgun (WGS) entry which is preliminary data.</text>
</comment>
<reference evidence="1 2" key="1">
    <citation type="submission" date="2019-03" db="EMBL/GenBank/DDBJ databases">
        <title>Genomic Encyclopedia of Type Strains, Phase IV (KMG-IV): sequencing the most valuable type-strain genomes for metagenomic binning, comparative biology and taxonomic classification.</title>
        <authorList>
            <person name="Goeker M."/>
        </authorList>
    </citation>
    <scope>NUCLEOTIDE SEQUENCE [LARGE SCALE GENOMIC DNA]</scope>
    <source>
        <strain evidence="1 2">DSM 22362</strain>
    </source>
</reference>
<dbReference type="Proteomes" id="UP000295197">
    <property type="component" value="Unassembled WGS sequence"/>
</dbReference>
<proteinExistence type="predicted"/>
<protein>
    <submittedName>
        <fullName evidence="1">Uncharacterized protein</fullName>
    </submittedName>
</protein>
<evidence type="ECO:0000313" key="1">
    <source>
        <dbReference type="EMBL" id="TCV19502.1"/>
    </source>
</evidence>
<accession>A0A4R3W0Y4</accession>
<dbReference type="AlphaFoldDB" id="A0A4R3W0Y4"/>
<dbReference type="EMBL" id="SMBZ01000004">
    <property type="protein sequence ID" value="TCV19502.1"/>
    <property type="molecule type" value="Genomic_DNA"/>
</dbReference>
<organism evidence="1 2">
    <name type="scientific">Sphingobacterium alimentarium</name>
    <dbReference type="NCBI Taxonomy" id="797292"/>
    <lineage>
        <taxon>Bacteria</taxon>
        <taxon>Pseudomonadati</taxon>
        <taxon>Bacteroidota</taxon>
        <taxon>Sphingobacteriia</taxon>
        <taxon>Sphingobacteriales</taxon>
        <taxon>Sphingobacteriaceae</taxon>
        <taxon>Sphingobacterium</taxon>
    </lineage>
</organism>
<dbReference type="RefSeq" id="WP_132776579.1">
    <property type="nucleotide sequence ID" value="NZ_SMBZ01000004.1"/>
</dbReference>
<name>A0A4R3W0Y4_9SPHI</name>
<evidence type="ECO:0000313" key="2">
    <source>
        <dbReference type="Proteomes" id="UP000295197"/>
    </source>
</evidence>
<dbReference type="OrthoDB" id="714370at2"/>
<keyword evidence="2" id="KW-1185">Reference proteome</keyword>